<dbReference type="OMA" id="FHYLRRN"/>
<name>G0U994_TRYVY</name>
<evidence type="ECO:0000256" key="8">
    <source>
        <dbReference type="ARBA" id="ARBA00023128"/>
    </source>
</evidence>
<dbReference type="PANTHER" id="PTHR12868">
    <property type="entry name" value="NADH-UBIQUINONE OXIDOREDUCTASE B22 SUBUNIT"/>
    <property type="match status" value="1"/>
</dbReference>
<dbReference type="PANTHER" id="PTHR12868:SF0">
    <property type="entry name" value="NADH DEHYDROGENASE [UBIQUINONE] 1 BETA SUBCOMPLEX SUBUNIT 9"/>
    <property type="match status" value="1"/>
</dbReference>
<comment type="subcellular location">
    <subcellularLocation>
        <location evidence="1">Mitochondrion inner membrane</location>
        <topology evidence="1">Peripheral membrane protein</topology>
        <orientation evidence="1">Matrix side</orientation>
    </subcellularLocation>
</comment>
<dbReference type="GO" id="GO:0005743">
    <property type="term" value="C:mitochondrial inner membrane"/>
    <property type="evidence" value="ECO:0007669"/>
    <property type="project" value="UniProtKB-SubCell"/>
</dbReference>
<reference evidence="11" key="1">
    <citation type="journal article" date="2012" name="Proc. Natl. Acad. Sci. U.S.A.">
        <title>Antigenic diversity is generated by distinct evolutionary mechanisms in African trypanosome species.</title>
        <authorList>
            <person name="Jackson A.P."/>
            <person name="Berry A."/>
            <person name="Aslett M."/>
            <person name="Allison H.C."/>
            <person name="Burton P."/>
            <person name="Vavrova-Anderson J."/>
            <person name="Brown R."/>
            <person name="Browne H."/>
            <person name="Corton N."/>
            <person name="Hauser H."/>
            <person name="Gamble J."/>
            <person name="Gilderthorp R."/>
            <person name="Marcello L."/>
            <person name="McQuillan J."/>
            <person name="Otto T.D."/>
            <person name="Quail M.A."/>
            <person name="Sanders M.J."/>
            <person name="van Tonder A."/>
            <person name="Ginger M.L."/>
            <person name="Field M.C."/>
            <person name="Barry J.D."/>
            <person name="Hertz-Fowler C."/>
            <person name="Berriman M."/>
        </authorList>
    </citation>
    <scope>NUCLEOTIDE SEQUENCE</scope>
    <source>
        <strain evidence="11">Y486</strain>
    </source>
</reference>
<comment type="similarity">
    <text evidence="2">Belongs to the complex I LYR family.</text>
</comment>
<organism evidence="11">
    <name type="scientific">Trypanosoma vivax (strain Y486)</name>
    <dbReference type="NCBI Taxonomy" id="1055687"/>
    <lineage>
        <taxon>Eukaryota</taxon>
        <taxon>Discoba</taxon>
        <taxon>Euglenozoa</taxon>
        <taxon>Kinetoplastea</taxon>
        <taxon>Metakinetoplastina</taxon>
        <taxon>Trypanosomatida</taxon>
        <taxon>Trypanosomatidae</taxon>
        <taxon>Trypanosoma</taxon>
        <taxon>Duttonella</taxon>
    </lineage>
</organism>
<accession>G0U994</accession>
<dbReference type="VEuPathDB" id="TriTrypDB:TvY486_1116630"/>
<evidence type="ECO:0000256" key="4">
    <source>
        <dbReference type="ARBA" id="ARBA00022448"/>
    </source>
</evidence>
<feature type="transmembrane region" description="Helical" evidence="10">
    <location>
        <begin position="210"/>
        <end position="233"/>
    </location>
</feature>
<keyword evidence="6" id="KW-0999">Mitochondrion inner membrane</keyword>
<evidence type="ECO:0000256" key="5">
    <source>
        <dbReference type="ARBA" id="ARBA00022660"/>
    </source>
</evidence>
<evidence type="ECO:0000256" key="6">
    <source>
        <dbReference type="ARBA" id="ARBA00022792"/>
    </source>
</evidence>
<evidence type="ECO:0000256" key="1">
    <source>
        <dbReference type="ARBA" id="ARBA00004443"/>
    </source>
</evidence>
<dbReference type="InterPro" id="IPR033034">
    <property type="entry name" value="NDUFB9"/>
</dbReference>
<evidence type="ECO:0000256" key="9">
    <source>
        <dbReference type="ARBA" id="ARBA00023136"/>
    </source>
</evidence>
<evidence type="ECO:0000256" key="2">
    <source>
        <dbReference type="ARBA" id="ARBA00009508"/>
    </source>
</evidence>
<keyword evidence="4" id="KW-0813">Transport</keyword>
<keyword evidence="5" id="KW-0679">Respiratory chain</keyword>
<keyword evidence="8" id="KW-0496">Mitochondrion</keyword>
<dbReference type="GO" id="GO:0006120">
    <property type="term" value="P:mitochondrial electron transport, NADH to ubiquinone"/>
    <property type="evidence" value="ECO:0007669"/>
    <property type="project" value="InterPro"/>
</dbReference>
<gene>
    <name evidence="11" type="ORF">TVY486_1116630</name>
</gene>
<sequence>MMRRNALLLSSGMVEYHEWHLHEPLLQNYEGWRILDNPKYERKSDAYIYDLAGCVRHLDPIIDDPRLTHKQRVCRLYRWALKELQMWLVQLNAHKFNLAYKVVRRRFEMYRYVTDPAACDMMVRQTQKYLRENACFHYLRRNNASPWSTATLANPMFHPDGAQVYDHWTHPEVFWYDDAKLHRWTGHHPMYGNAGEASDRFGDMDVSPHLRFITCVLVGMVFLWSICSFASVFDRDEDVHFHEWCAAFSDDLKGALYAAERNSRHQTSMLGWDWDRIMGKVRQDTGFHLFDVQFAAAGSSSGLSLEK</sequence>
<keyword evidence="10" id="KW-1133">Transmembrane helix</keyword>
<dbReference type="AlphaFoldDB" id="G0U994"/>
<keyword evidence="9 10" id="KW-0472">Membrane</keyword>
<keyword evidence="7" id="KW-0249">Electron transport</keyword>
<evidence type="ECO:0000256" key="10">
    <source>
        <dbReference type="SAM" id="Phobius"/>
    </source>
</evidence>
<dbReference type="EMBL" id="HE573027">
    <property type="protein sequence ID" value="CCC54179.1"/>
    <property type="molecule type" value="Genomic_DNA"/>
</dbReference>
<keyword evidence="10" id="KW-0812">Transmembrane</keyword>
<evidence type="ECO:0000313" key="11">
    <source>
        <dbReference type="EMBL" id="CCC54179.1"/>
    </source>
</evidence>
<evidence type="ECO:0000256" key="3">
    <source>
        <dbReference type="ARBA" id="ARBA00018684"/>
    </source>
</evidence>
<evidence type="ECO:0000256" key="7">
    <source>
        <dbReference type="ARBA" id="ARBA00022982"/>
    </source>
</evidence>
<protein>
    <recommendedName>
        <fullName evidence="3">NADH dehydrogenase [ubiquinone] 1 beta subcomplex subunit 9</fullName>
    </recommendedName>
</protein>
<proteinExistence type="inferred from homology"/>